<dbReference type="GO" id="GO:0006218">
    <property type="term" value="P:uridine catabolic process"/>
    <property type="evidence" value="ECO:0007669"/>
    <property type="project" value="EnsemblFungi"/>
</dbReference>
<evidence type="ECO:0000256" key="1">
    <source>
        <dbReference type="ARBA" id="ARBA00009176"/>
    </source>
</evidence>
<proteinExistence type="inferred from homology"/>
<dbReference type="GO" id="GO:0070635">
    <property type="term" value="F:nicotinamide riboside hydrolase activity"/>
    <property type="evidence" value="ECO:0007669"/>
    <property type="project" value="EnsemblFungi"/>
</dbReference>
<keyword evidence="2" id="KW-0378">Hydrolase</keyword>
<dbReference type="GO" id="GO:0005829">
    <property type="term" value="C:cytosol"/>
    <property type="evidence" value="ECO:0007669"/>
    <property type="project" value="TreeGrafter"/>
</dbReference>
<gene>
    <name evidence="5" type="primary">NCAS0A12010</name>
    <name evidence="5" type="ordered locus">NCAS_0A12010</name>
</gene>
<dbReference type="PANTHER" id="PTHR12304">
    <property type="entry name" value="INOSINE-URIDINE PREFERRING NUCLEOSIDE HYDROLASE"/>
    <property type="match status" value="1"/>
</dbReference>
<dbReference type="OMA" id="WVGVETK"/>
<reference key="2">
    <citation type="submission" date="2011-08" db="EMBL/GenBank/DDBJ databases">
        <title>Genome sequence of Naumovozyma castellii.</title>
        <authorList>
            <person name="Gordon J.L."/>
            <person name="Armisen D."/>
            <person name="Proux-Wera E."/>
            <person name="OhEigeartaigh S.S."/>
            <person name="Byrne K.P."/>
            <person name="Wolfe K.H."/>
        </authorList>
    </citation>
    <scope>NUCLEOTIDE SEQUENCE</scope>
    <source>
        <strain>Type strain:CBS 4309</strain>
    </source>
</reference>
<dbReference type="GeneID" id="96901238"/>
<dbReference type="KEGG" id="ncs:NCAS_0A12010"/>
<comment type="similarity">
    <text evidence="1">Belongs to the IUNH family.</text>
</comment>
<dbReference type="eggNOG" id="KOG2938">
    <property type="taxonomic scope" value="Eukaryota"/>
</dbReference>
<dbReference type="InterPro" id="IPR015910">
    <property type="entry name" value="I/U_nuclsd_hydro_CS"/>
</dbReference>
<accession>G0V8G1</accession>
<dbReference type="InterPro" id="IPR036452">
    <property type="entry name" value="Ribo_hydro-like"/>
</dbReference>
<dbReference type="FunFam" id="3.90.245.10:FF:000008">
    <property type="entry name" value="Uridine nucleosidase"/>
    <property type="match status" value="1"/>
</dbReference>
<dbReference type="GO" id="GO:0034355">
    <property type="term" value="P:NAD+ biosynthetic process via the salvage pathway"/>
    <property type="evidence" value="ECO:0007669"/>
    <property type="project" value="EnsemblFungi"/>
</dbReference>
<evidence type="ECO:0000313" key="6">
    <source>
        <dbReference type="Proteomes" id="UP000001640"/>
    </source>
</evidence>
<dbReference type="GO" id="GO:0006216">
    <property type="term" value="P:cytidine catabolic process"/>
    <property type="evidence" value="ECO:0007669"/>
    <property type="project" value="EnsemblFungi"/>
</dbReference>
<name>G0V8G1_NAUCA</name>
<dbReference type="GO" id="GO:0070636">
    <property type="term" value="F:nicotinic acid riboside hydrolase activity"/>
    <property type="evidence" value="ECO:0007669"/>
    <property type="project" value="EnsemblFungi"/>
</dbReference>
<dbReference type="GO" id="GO:0006152">
    <property type="term" value="P:purine nucleoside catabolic process"/>
    <property type="evidence" value="ECO:0007669"/>
    <property type="project" value="TreeGrafter"/>
</dbReference>
<organism evidence="5 6">
    <name type="scientific">Naumovozyma castellii</name>
    <name type="common">Yeast</name>
    <name type="synonym">Saccharomyces castellii</name>
    <dbReference type="NCBI Taxonomy" id="27288"/>
    <lineage>
        <taxon>Eukaryota</taxon>
        <taxon>Fungi</taxon>
        <taxon>Dikarya</taxon>
        <taxon>Ascomycota</taxon>
        <taxon>Saccharomycotina</taxon>
        <taxon>Saccharomycetes</taxon>
        <taxon>Saccharomycetales</taxon>
        <taxon>Saccharomycetaceae</taxon>
        <taxon>Naumovozyma</taxon>
    </lineage>
</organism>
<dbReference type="InterPro" id="IPR023186">
    <property type="entry name" value="IUNH"/>
</dbReference>
<dbReference type="FunCoup" id="G0V8G1">
    <property type="interactions" value="227"/>
</dbReference>
<dbReference type="PANTHER" id="PTHR12304:SF4">
    <property type="entry name" value="URIDINE NUCLEOSIDASE"/>
    <property type="match status" value="1"/>
</dbReference>
<evidence type="ECO:0000313" key="5">
    <source>
        <dbReference type="EMBL" id="CCC67759.1"/>
    </source>
</evidence>
<sequence length="337" mass="37656">MTISKIPIWLDCDPGHDDAIAILLACFHPAFKLLGVSACYGNSTPQNTYYNACSLLTAMGKSIPVYRGAQKPWVRQAEYAPDIHGISGLDGTSLLPIPISTLEHDKTYLEAMEEAILTNEGEISFLSTGCLTSTATLLRDKPYLKEKIKYISIMGGGFDIGNKNINCSAEFNIWADPHAANFVFHDPHVKDKCILVPLNLTHTAIATETIDKEILGDGSSNLRRLFFELFQYFRHTYKDLQGFDQGPPVHDPLTLMPLLEFFGWSSHSDVQFDYKRMDINVVDDVWSPDAGRTYSIKDYPKEGKTGTIVGLHLNIPFFWEQVLAALTEVDKTSTIEI</sequence>
<dbReference type="Pfam" id="PF01156">
    <property type="entry name" value="IU_nuc_hydro"/>
    <property type="match status" value="1"/>
</dbReference>
<dbReference type="GO" id="GO:0045437">
    <property type="term" value="F:uridine nucleosidase activity"/>
    <property type="evidence" value="ECO:0007669"/>
    <property type="project" value="EnsemblFungi"/>
</dbReference>
<keyword evidence="6" id="KW-1185">Reference proteome</keyword>
<dbReference type="AlphaFoldDB" id="G0V8G1"/>
<feature type="domain" description="Inosine/uridine-preferring nucleoside hydrolase" evidence="4">
    <location>
        <begin position="8"/>
        <end position="320"/>
    </location>
</feature>
<dbReference type="HOGENOM" id="CLU_036838_2_0_1"/>
<keyword evidence="3" id="KW-0326">Glycosidase</keyword>
<dbReference type="RefSeq" id="XP_003674140.1">
    <property type="nucleotide sequence ID" value="XM_003674092.1"/>
</dbReference>
<dbReference type="Gene3D" id="3.90.245.10">
    <property type="entry name" value="Ribonucleoside hydrolase-like"/>
    <property type="match status" value="1"/>
</dbReference>
<dbReference type="SUPFAM" id="SSF53590">
    <property type="entry name" value="Nucleoside hydrolase"/>
    <property type="match status" value="1"/>
</dbReference>
<dbReference type="PROSITE" id="PS01247">
    <property type="entry name" value="IUNH"/>
    <property type="match status" value="1"/>
</dbReference>
<dbReference type="GO" id="GO:0019358">
    <property type="term" value="P:nicotinate nucleotide salvage"/>
    <property type="evidence" value="ECO:0007669"/>
    <property type="project" value="EnsemblFungi"/>
</dbReference>
<dbReference type="OrthoDB" id="432381at2759"/>
<dbReference type="STRING" id="1064592.G0V8G1"/>
<evidence type="ECO:0000256" key="2">
    <source>
        <dbReference type="ARBA" id="ARBA00022801"/>
    </source>
</evidence>
<dbReference type="EMBL" id="HE576752">
    <property type="protein sequence ID" value="CCC67759.1"/>
    <property type="molecule type" value="Genomic_DNA"/>
</dbReference>
<reference evidence="6" key="1">
    <citation type="journal article" date="2011" name="Proc. Natl. Acad. Sci. U.S.A.">
        <title>Evolutionary erosion of yeast sex chromosomes by mating-type switching accidents.</title>
        <authorList>
            <person name="Gordon J.L."/>
            <person name="Armisen D."/>
            <person name="Proux-Wera E."/>
            <person name="Oheigeartaigh S.S."/>
            <person name="Byrne K.P."/>
            <person name="Wolfe K.H."/>
        </authorList>
    </citation>
    <scope>NUCLEOTIDE SEQUENCE [LARGE SCALE GENOMIC DNA]</scope>
    <source>
        <strain evidence="6">ATCC 76901 / BCRC 22586 / CBS 4309 / NBRC 1992 / NRRL Y-12630</strain>
    </source>
</reference>
<dbReference type="GO" id="GO:0008655">
    <property type="term" value="P:pyrimidine-containing compound salvage"/>
    <property type="evidence" value="ECO:0007669"/>
    <property type="project" value="EnsemblFungi"/>
</dbReference>
<evidence type="ECO:0000259" key="4">
    <source>
        <dbReference type="Pfam" id="PF01156"/>
    </source>
</evidence>
<evidence type="ECO:0000256" key="3">
    <source>
        <dbReference type="ARBA" id="ARBA00023295"/>
    </source>
</evidence>
<dbReference type="CDD" id="cd02651">
    <property type="entry name" value="nuc_hydro_IU_UC_XIUA"/>
    <property type="match status" value="1"/>
</dbReference>
<dbReference type="InterPro" id="IPR001910">
    <property type="entry name" value="Inosine/uridine_hydrolase_dom"/>
</dbReference>
<protein>
    <recommendedName>
        <fullName evidence="4">Inosine/uridine-preferring nucleoside hydrolase domain-containing protein</fullName>
    </recommendedName>
</protein>
<dbReference type="InParanoid" id="G0V8G1"/>
<dbReference type="Proteomes" id="UP000001640">
    <property type="component" value="Chromosome 1"/>
</dbReference>
<dbReference type="GO" id="GO:0008477">
    <property type="term" value="F:purine nucleosidase activity"/>
    <property type="evidence" value="ECO:0007669"/>
    <property type="project" value="TreeGrafter"/>
</dbReference>